<evidence type="ECO:0000313" key="3">
    <source>
        <dbReference type="Proteomes" id="UP000034832"/>
    </source>
</evidence>
<keyword evidence="1" id="KW-0732">Signal</keyword>
<dbReference type="AlphaFoldDB" id="A0A4U6BKM8"/>
<accession>A0A4U6BKM8</accession>
<feature type="chain" id="PRO_5020999526" evidence="1">
    <location>
        <begin position="23"/>
        <end position="125"/>
    </location>
</feature>
<dbReference type="STRING" id="211460.YH63_16550"/>
<dbReference type="InterPro" id="IPR012645">
    <property type="entry name" value="CHP02301"/>
</dbReference>
<dbReference type="EMBL" id="LBIA02000001">
    <property type="protein sequence ID" value="TKT70341.1"/>
    <property type="molecule type" value="Genomic_DNA"/>
</dbReference>
<comment type="caution">
    <text evidence="2">The sequence shown here is derived from an EMBL/GenBank/DDBJ whole genome shotgun (WGS) entry which is preliminary data.</text>
</comment>
<organism evidence="2 3">
    <name type="scientific">Afipia massiliensis</name>
    <dbReference type="NCBI Taxonomy" id="211460"/>
    <lineage>
        <taxon>Bacteria</taxon>
        <taxon>Pseudomonadati</taxon>
        <taxon>Pseudomonadota</taxon>
        <taxon>Alphaproteobacteria</taxon>
        <taxon>Hyphomicrobiales</taxon>
        <taxon>Nitrobacteraceae</taxon>
        <taxon>Afipia</taxon>
    </lineage>
</organism>
<gene>
    <name evidence="2" type="ORF">YH63_002330</name>
</gene>
<dbReference type="RefSeq" id="WP_046829814.1">
    <property type="nucleotide sequence ID" value="NZ_LBIA02000001.1"/>
</dbReference>
<dbReference type="OrthoDB" id="8481666at2"/>
<name>A0A4U6BKM8_9BRAD</name>
<sequence length="125" mass="13939">MLKRIFAIFLLAAMAGPVPVRAQDAAAPFDGDLQRLAEILGTLHYLRGICGTNEGQKWRAEMQALVDAETPSGERRNRMIASFNRGYNGFQQTYRSCTPAANVAIRRYLEEGSKISRDLTARYAN</sequence>
<evidence type="ECO:0000256" key="1">
    <source>
        <dbReference type="SAM" id="SignalP"/>
    </source>
</evidence>
<proteinExistence type="predicted"/>
<reference evidence="2" key="1">
    <citation type="submission" date="2019-04" db="EMBL/GenBank/DDBJ databases">
        <title>Whole genome sequencing of cave bacteria.</title>
        <authorList>
            <person name="Gan H.M."/>
            <person name="Barton H."/>
            <person name="Savka M.A."/>
        </authorList>
    </citation>
    <scope>NUCLEOTIDE SEQUENCE [LARGE SCALE GENOMIC DNA]</scope>
    <source>
        <strain evidence="2">LC387</strain>
    </source>
</reference>
<protein>
    <submittedName>
        <fullName evidence="2">TIGR02301 family protein</fullName>
    </submittedName>
</protein>
<dbReference type="NCBIfam" id="TIGR02301">
    <property type="entry name" value="TIGR02301 family protein"/>
    <property type="match status" value="1"/>
</dbReference>
<dbReference type="Proteomes" id="UP000034832">
    <property type="component" value="Unassembled WGS sequence"/>
</dbReference>
<keyword evidence="3" id="KW-1185">Reference proteome</keyword>
<feature type="signal peptide" evidence="1">
    <location>
        <begin position="1"/>
        <end position="22"/>
    </location>
</feature>
<dbReference type="Pfam" id="PF09539">
    <property type="entry name" value="DUF2385"/>
    <property type="match status" value="1"/>
</dbReference>
<evidence type="ECO:0000313" key="2">
    <source>
        <dbReference type="EMBL" id="TKT70341.1"/>
    </source>
</evidence>